<dbReference type="CDD" id="cd02961">
    <property type="entry name" value="PDI_a_family"/>
    <property type="match status" value="1"/>
</dbReference>
<dbReference type="PROSITE" id="PS51324">
    <property type="entry name" value="ERV_ALR"/>
    <property type="match status" value="1"/>
</dbReference>
<keyword evidence="3 10" id="KW-0732">Signal</keyword>
<dbReference type="InterPro" id="IPR017937">
    <property type="entry name" value="Thioredoxin_CS"/>
</dbReference>
<evidence type="ECO:0000256" key="8">
    <source>
        <dbReference type="RuleBase" id="RU371123"/>
    </source>
</evidence>
<evidence type="ECO:0000259" key="11">
    <source>
        <dbReference type="PROSITE" id="PS51324"/>
    </source>
</evidence>
<keyword evidence="5 8" id="KW-0560">Oxidoreductase</keyword>
<feature type="compositionally biased region" description="Basic and acidic residues" evidence="9">
    <location>
        <begin position="558"/>
        <end position="567"/>
    </location>
</feature>
<keyword evidence="4 8" id="KW-0274">FAD</keyword>
<dbReference type="SUPFAM" id="SSF69000">
    <property type="entry name" value="FAD-dependent thiol oxidase"/>
    <property type="match status" value="1"/>
</dbReference>
<evidence type="ECO:0000313" key="13">
    <source>
        <dbReference type="EMBL" id="CAE0188693.1"/>
    </source>
</evidence>
<keyword evidence="7" id="KW-0325">Glycoprotein</keyword>
<accession>A0A7S3C7Z8</accession>
<dbReference type="GO" id="GO:0016971">
    <property type="term" value="F:flavin-dependent sulfhydryl oxidase activity"/>
    <property type="evidence" value="ECO:0007669"/>
    <property type="project" value="InterPro"/>
</dbReference>
<dbReference type="InterPro" id="IPR017905">
    <property type="entry name" value="ERV/ALR_sulphydryl_oxidase"/>
</dbReference>
<name>A0A7S3C7Z8_9CHLO</name>
<dbReference type="PROSITE" id="PS51352">
    <property type="entry name" value="THIOREDOXIN_2"/>
    <property type="match status" value="1"/>
</dbReference>
<dbReference type="PANTHER" id="PTHR22897:SF8">
    <property type="entry name" value="SULFHYDRYL OXIDASE"/>
    <property type="match status" value="1"/>
</dbReference>
<dbReference type="Pfam" id="PF04777">
    <property type="entry name" value="Evr1_Alr"/>
    <property type="match status" value="1"/>
</dbReference>
<reference evidence="13" key="1">
    <citation type="submission" date="2021-01" db="EMBL/GenBank/DDBJ databases">
        <authorList>
            <person name="Corre E."/>
            <person name="Pelletier E."/>
            <person name="Niang G."/>
            <person name="Scheremetjew M."/>
            <person name="Finn R."/>
            <person name="Kale V."/>
            <person name="Holt S."/>
            <person name="Cochrane G."/>
            <person name="Meng A."/>
            <person name="Brown T."/>
            <person name="Cohen L."/>
        </authorList>
    </citation>
    <scope>NUCLEOTIDE SEQUENCE</scope>
    <source>
        <strain evidence="13">RCC1871</strain>
    </source>
</reference>
<sequence length="620" mass="71011">MAVLAGSRPRVAGFFLTVLILSCQAHQGQAIWTDAKNAFGGLAQHFGFGGGSVAEKGKEEVAGATKNEWSDTETFDITKEEDLVEVLEKAKEGRHDLVVMEVYASWCGACKKFRPVLEEVANYFNTGFEILGDQRDPNLPRVLIARANCGGQDSLKKFCNKFDAEKWPTILYGSPERFRNHLSVSKPEDLDSFDKVNDLVLEMPFELKFKGLQTCITFLEQYALKQAGLREGLKLGFVSYTEEKRNEELAKFKSKRKVRGGSATVVHDMEISTGLALKYLNNALNLKKEGARDAFIHWQGWIAHFHPSEKCMQGAIDILADLDTIWPEGADPDKVEDNLMEVKQCGDEVELDETQFWSCTEYTCGLWMTFHAMSVQDDAYISPTGEDSFTGADMMSTLHGFIDKFFMCEVCRRHFLQVLAQESVGPTLQRTHEVQSQKDFALWLWEAHNVVNIRLAGEEAENGNGDPERPKYVFPNDEDCSVCKVDSRGHYSVDHVHKYLEIVYQNPVRKHPDLPGYEKKETLQEKEQKEMEIQREQRQREWEEKRKNEEEEEAGEGAARRARERRERQNRRKNQEHQSGLFRVLFAVVIIIVGCGALLIYYQKHMLQQKSYKAYKGYYD</sequence>
<evidence type="ECO:0000256" key="10">
    <source>
        <dbReference type="SAM" id="SignalP"/>
    </source>
</evidence>
<feature type="region of interest" description="Disordered" evidence="9">
    <location>
        <begin position="511"/>
        <end position="574"/>
    </location>
</feature>
<keyword evidence="15" id="KW-1185">Reference proteome</keyword>
<dbReference type="GO" id="GO:0006457">
    <property type="term" value="P:protein folding"/>
    <property type="evidence" value="ECO:0007669"/>
    <property type="project" value="TreeGrafter"/>
</dbReference>
<protein>
    <recommendedName>
        <fullName evidence="8">Sulfhydryl oxidase</fullName>
        <ecNumber evidence="8">1.8.3.2</ecNumber>
    </recommendedName>
</protein>
<dbReference type="EC" id="1.8.3.2" evidence="8"/>
<feature type="domain" description="ERV/ALR sulfhydryl oxidase" evidence="11">
    <location>
        <begin position="352"/>
        <end position="472"/>
    </location>
</feature>
<evidence type="ECO:0000256" key="2">
    <source>
        <dbReference type="ARBA" id="ARBA00022630"/>
    </source>
</evidence>
<evidence type="ECO:0000256" key="6">
    <source>
        <dbReference type="ARBA" id="ARBA00023157"/>
    </source>
</evidence>
<evidence type="ECO:0000256" key="4">
    <source>
        <dbReference type="ARBA" id="ARBA00022827"/>
    </source>
</evidence>
<keyword evidence="8" id="KW-0472">Membrane</keyword>
<dbReference type="InterPro" id="IPR036774">
    <property type="entry name" value="ERV/ALR_sulphydryl_oxid_sf"/>
</dbReference>
<feature type="transmembrane region" description="Helical" evidence="8">
    <location>
        <begin position="580"/>
        <end position="602"/>
    </location>
</feature>
<dbReference type="Gene3D" id="3.40.30.10">
    <property type="entry name" value="Glutaredoxin"/>
    <property type="match status" value="1"/>
</dbReference>
<dbReference type="GO" id="GO:0000139">
    <property type="term" value="C:Golgi membrane"/>
    <property type="evidence" value="ECO:0007669"/>
    <property type="project" value="TreeGrafter"/>
</dbReference>
<evidence type="ECO:0000256" key="1">
    <source>
        <dbReference type="ARBA" id="ARBA00001974"/>
    </source>
</evidence>
<dbReference type="AlphaFoldDB" id="A0A7S3C7Z8"/>
<keyword evidence="6" id="KW-1015">Disulfide bond</keyword>
<evidence type="ECO:0000256" key="5">
    <source>
        <dbReference type="ARBA" id="ARBA00023002"/>
    </source>
</evidence>
<reference evidence="14 15" key="2">
    <citation type="submission" date="2024-03" db="EMBL/GenBank/DDBJ databases">
        <title>Complete genome sequence of the green alga Chloropicon roscoffensis RCC1871.</title>
        <authorList>
            <person name="Lemieux C."/>
            <person name="Pombert J.-F."/>
            <person name="Otis C."/>
            <person name="Turmel M."/>
        </authorList>
    </citation>
    <scope>NUCLEOTIDE SEQUENCE [LARGE SCALE GENOMIC DNA]</scope>
    <source>
        <strain evidence="14 15">RCC1871</strain>
    </source>
</reference>
<feature type="signal peptide" evidence="10">
    <location>
        <begin position="1"/>
        <end position="30"/>
    </location>
</feature>
<evidence type="ECO:0000256" key="7">
    <source>
        <dbReference type="ARBA" id="ARBA00023180"/>
    </source>
</evidence>
<feature type="domain" description="Thioredoxin" evidence="12">
    <location>
        <begin position="55"/>
        <end position="202"/>
    </location>
</feature>
<dbReference type="PROSITE" id="PS00194">
    <property type="entry name" value="THIOREDOXIN_1"/>
    <property type="match status" value="1"/>
</dbReference>
<dbReference type="SUPFAM" id="SSF52833">
    <property type="entry name" value="Thioredoxin-like"/>
    <property type="match status" value="1"/>
</dbReference>
<dbReference type="Pfam" id="PF00085">
    <property type="entry name" value="Thioredoxin"/>
    <property type="match status" value="1"/>
</dbReference>
<evidence type="ECO:0000259" key="12">
    <source>
        <dbReference type="PROSITE" id="PS51352"/>
    </source>
</evidence>
<dbReference type="InterPro" id="IPR013766">
    <property type="entry name" value="Thioredoxin_domain"/>
</dbReference>
<organism evidence="13">
    <name type="scientific">Chloropicon roscoffensis</name>
    <dbReference type="NCBI Taxonomy" id="1461544"/>
    <lineage>
        <taxon>Eukaryota</taxon>
        <taxon>Viridiplantae</taxon>
        <taxon>Chlorophyta</taxon>
        <taxon>Chloropicophyceae</taxon>
        <taxon>Chloropicales</taxon>
        <taxon>Chloropicaceae</taxon>
        <taxon>Chloropicon</taxon>
    </lineage>
</organism>
<feature type="chain" id="PRO_5044661275" description="Sulfhydryl oxidase" evidence="10">
    <location>
        <begin position="31"/>
        <end position="620"/>
    </location>
</feature>
<dbReference type="InterPro" id="IPR039798">
    <property type="entry name" value="Sulfhydryl_oxidase"/>
</dbReference>
<keyword evidence="8" id="KW-0812">Transmembrane</keyword>
<dbReference type="GO" id="GO:0003756">
    <property type="term" value="F:protein disulfide isomerase activity"/>
    <property type="evidence" value="ECO:0007669"/>
    <property type="project" value="TreeGrafter"/>
</dbReference>
<evidence type="ECO:0000256" key="3">
    <source>
        <dbReference type="ARBA" id="ARBA00022729"/>
    </source>
</evidence>
<dbReference type="Gene3D" id="1.20.120.310">
    <property type="entry name" value="ERV/ALR sulfhydryl oxidase domain"/>
    <property type="match status" value="1"/>
</dbReference>
<evidence type="ECO:0000313" key="14">
    <source>
        <dbReference type="EMBL" id="WZN59232.1"/>
    </source>
</evidence>
<comment type="cofactor">
    <cofactor evidence="1 8">
        <name>FAD</name>
        <dbReference type="ChEBI" id="CHEBI:57692"/>
    </cofactor>
</comment>
<dbReference type="GO" id="GO:0005615">
    <property type="term" value="C:extracellular space"/>
    <property type="evidence" value="ECO:0007669"/>
    <property type="project" value="TreeGrafter"/>
</dbReference>
<keyword evidence="2 8" id="KW-0285">Flavoprotein</keyword>
<dbReference type="Proteomes" id="UP001472866">
    <property type="component" value="Chromosome 01"/>
</dbReference>
<dbReference type="PANTHER" id="PTHR22897">
    <property type="entry name" value="QUIESCIN Q6-RELATED SULFHYDRYL OXIDASE"/>
    <property type="match status" value="1"/>
</dbReference>
<comment type="catalytic activity">
    <reaction evidence="8">
        <text>2 R'C(R)SH + O2 = R'C(R)S-S(R)CR' + H2O2</text>
        <dbReference type="Rhea" id="RHEA:17357"/>
        <dbReference type="ChEBI" id="CHEBI:15379"/>
        <dbReference type="ChEBI" id="CHEBI:16240"/>
        <dbReference type="ChEBI" id="CHEBI:16520"/>
        <dbReference type="ChEBI" id="CHEBI:17412"/>
        <dbReference type="EC" id="1.8.3.2"/>
    </reaction>
</comment>
<gene>
    <name evidence="13" type="ORF">CROS1456_LOCUS1762</name>
    <name evidence="14" type="ORF">HKI87_01g07570</name>
</gene>
<evidence type="ECO:0000313" key="15">
    <source>
        <dbReference type="Proteomes" id="UP001472866"/>
    </source>
</evidence>
<proteinExistence type="predicted"/>
<keyword evidence="8" id="KW-1133">Transmembrane helix</keyword>
<dbReference type="EMBL" id="HBHZ01002274">
    <property type="protein sequence ID" value="CAE0188693.1"/>
    <property type="molecule type" value="Transcribed_RNA"/>
</dbReference>
<dbReference type="EMBL" id="CP151501">
    <property type="protein sequence ID" value="WZN59232.1"/>
    <property type="molecule type" value="Genomic_DNA"/>
</dbReference>
<feature type="compositionally biased region" description="Basic and acidic residues" evidence="9">
    <location>
        <begin position="511"/>
        <end position="549"/>
    </location>
</feature>
<dbReference type="InterPro" id="IPR036249">
    <property type="entry name" value="Thioredoxin-like_sf"/>
</dbReference>
<evidence type="ECO:0000256" key="9">
    <source>
        <dbReference type="SAM" id="MobiDB-lite"/>
    </source>
</evidence>